<organism evidence="1 2">
    <name type="scientific">Deinococcus irradiatisoli</name>
    <dbReference type="NCBI Taxonomy" id="2202254"/>
    <lineage>
        <taxon>Bacteria</taxon>
        <taxon>Thermotogati</taxon>
        <taxon>Deinococcota</taxon>
        <taxon>Deinococci</taxon>
        <taxon>Deinococcales</taxon>
        <taxon>Deinococcaceae</taxon>
        <taxon>Deinococcus</taxon>
    </lineage>
</organism>
<dbReference type="GO" id="GO:0046872">
    <property type="term" value="F:metal ion binding"/>
    <property type="evidence" value="ECO:0007669"/>
    <property type="project" value="InterPro"/>
</dbReference>
<sequence length="73" mass="7830">MTQATKTARVLIGVRGMDKEAGERISAALLQLEGVSQAQPDQGQIAVQYDPSALTVMDLLRSVRKQGFLAGML</sequence>
<proteinExistence type="predicted"/>
<dbReference type="Gene3D" id="3.30.70.100">
    <property type="match status" value="1"/>
</dbReference>
<evidence type="ECO:0000313" key="1">
    <source>
        <dbReference type="EMBL" id="AWN22439.1"/>
    </source>
</evidence>
<reference evidence="1 2" key="1">
    <citation type="submission" date="2018-05" db="EMBL/GenBank/DDBJ databases">
        <title>Complete Genome Sequence of Deinococcus sp. strain 17bor-2.</title>
        <authorList>
            <person name="Srinivasan S."/>
        </authorList>
    </citation>
    <scope>NUCLEOTIDE SEQUENCE [LARGE SCALE GENOMIC DNA]</scope>
    <source>
        <strain evidence="1 2">17bor-2</strain>
    </source>
</reference>
<protein>
    <submittedName>
        <fullName evidence="1">Heavy-metal-associated domain-containing protein</fullName>
    </submittedName>
</protein>
<keyword evidence="2" id="KW-1185">Reference proteome</keyword>
<dbReference type="SUPFAM" id="SSF55008">
    <property type="entry name" value="HMA, heavy metal-associated domain"/>
    <property type="match status" value="1"/>
</dbReference>
<dbReference type="OrthoDB" id="72676at2"/>
<dbReference type="EMBL" id="CP029494">
    <property type="protein sequence ID" value="AWN22439.1"/>
    <property type="molecule type" value="Genomic_DNA"/>
</dbReference>
<dbReference type="AlphaFoldDB" id="A0A2Z3JHJ6"/>
<gene>
    <name evidence="1" type="ORF">DKM44_03645</name>
</gene>
<dbReference type="Proteomes" id="UP000245368">
    <property type="component" value="Chromosome"/>
</dbReference>
<dbReference type="InterPro" id="IPR036163">
    <property type="entry name" value="HMA_dom_sf"/>
</dbReference>
<evidence type="ECO:0000313" key="2">
    <source>
        <dbReference type="Proteomes" id="UP000245368"/>
    </source>
</evidence>
<dbReference type="RefSeq" id="WP_109825507.1">
    <property type="nucleotide sequence ID" value="NZ_CP029494.1"/>
</dbReference>
<accession>A0A2Z3JHJ6</accession>
<dbReference type="KEGG" id="dez:DKM44_03645"/>
<name>A0A2Z3JHJ6_9DEIO</name>